<dbReference type="RefSeq" id="YP_010771243.1">
    <property type="nucleotide sequence ID" value="NC_074530.1"/>
</dbReference>
<evidence type="ECO:0000313" key="1">
    <source>
        <dbReference type="EMBL" id="DAD51004.1"/>
    </source>
</evidence>
<dbReference type="KEGG" id="vg:80400921"/>
<name>A0A8S5L0Q1_9VIRU</name>
<accession>A0A8S5L0Q1</accession>
<dbReference type="Proteomes" id="UP000680689">
    <property type="component" value="Segment"/>
</dbReference>
<keyword evidence="2" id="KW-1185">Reference proteome</keyword>
<keyword evidence="1" id="KW-0167">Capsid protein</keyword>
<gene>
    <name evidence="1" type="primary">SRR6960549_8_2</name>
</gene>
<sequence>MAFSDPQSITINAVAKTLNRVKSEGYASEYATDDEIFKFKISHQESKNRTRRMVRVDQRVVATDPLTSTSEYKTCGVYLVIDEPEYGFADADIDYIVQGLKTWLSSANVLKVLSNQH</sequence>
<dbReference type="GO" id="GO:0019028">
    <property type="term" value="C:viral capsid"/>
    <property type="evidence" value="ECO:0007669"/>
    <property type="project" value="UniProtKB-KW"/>
</dbReference>
<proteinExistence type="predicted"/>
<protein>
    <submittedName>
        <fullName evidence="1">Coat protein</fullName>
    </submittedName>
</protein>
<dbReference type="EMBL" id="BK013689">
    <property type="protein sequence ID" value="DAD51004.1"/>
    <property type="molecule type" value="Genomic_RNA"/>
</dbReference>
<dbReference type="GeneID" id="80400921"/>
<dbReference type="Gene3D" id="2.40.160.220">
    <property type="match status" value="1"/>
</dbReference>
<reference evidence="1" key="1">
    <citation type="submission" date="2020-09" db="EMBL/GenBank/DDBJ databases">
        <title>Leviviricetes taxonomy.</title>
        <authorList>
            <person name="Stockdale S.R."/>
            <person name="Callanan J."/>
            <person name="Adriaenssens E.M."/>
            <person name="Kuhn J.H."/>
            <person name="Rumnieks J."/>
            <person name="Shkoporov A."/>
            <person name="Draper L.A."/>
            <person name="Ross P."/>
            <person name="Hill C."/>
        </authorList>
    </citation>
    <scope>NUCLEOTIDE SEQUENCE</scope>
</reference>
<evidence type="ECO:0000313" key="2">
    <source>
        <dbReference type="Proteomes" id="UP000680689"/>
    </source>
</evidence>
<keyword evidence="1" id="KW-0946">Virion</keyword>
<dbReference type="Pfam" id="PF22387">
    <property type="entry name" value="PhiCb5_coat"/>
    <property type="match status" value="1"/>
</dbReference>
<organism evidence="1 2">
    <name type="scientific">ssRNA phage SRR6960549_8</name>
    <dbReference type="NCBI Taxonomy" id="2786545"/>
    <lineage>
        <taxon>Viruses</taxon>
        <taxon>Riboviria</taxon>
        <taxon>Orthornavirae</taxon>
        <taxon>Lenarviricota</taxon>
        <taxon>Leviviricetes</taxon>
        <taxon>Timlovirales</taxon>
        <taxon>Steitzviridae</taxon>
        <taxon>Giliycovirus</taxon>
        <taxon>Giliycovirus peladaptatum</taxon>
        <taxon>Weheuvirus peladaptatum</taxon>
    </lineage>
</organism>
<dbReference type="InterPro" id="IPR054457">
    <property type="entry name" value="PhiCb5_coat"/>
</dbReference>